<dbReference type="EMBL" id="CM004388">
    <property type="protein sequence ID" value="KAG8659719.1"/>
    <property type="molecule type" value="Genomic_DNA"/>
</dbReference>
<protein>
    <submittedName>
        <fullName evidence="1">Uncharacterized protein</fullName>
    </submittedName>
</protein>
<name>A0ACB7I3T1_MANES</name>
<proteinExistence type="predicted"/>
<comment type="caution">
    <text evidence="1">The sequence shown here is derived from an EMBL/GenBank/DDBJ whole genome shotgun (WGS) entry which is preliminary data.</text>
</comment>
<sequence>MHSLLLYKPPLLLVSSTPPCQNTTNLSSTFPMDCSTFSLRTFSYVKVTNPGAGPTKSLFPSKFSTPSLTQSSTLLLSNTSSFSNFSVPKRSFSYRSQTSSSDDTRPTKVQELNVYEFNERDRDSPVYLRLSQKPVNSLGDLVLFTNKLYTGDLKKRIGITAGIGVLIQNKPEKGDRYEAISSFYFGDYGHIAVRGPYKTYEDTYLAVTGGSGIFQGVYGEVKLHQLVFPLKLFYSFSLKGIKELPEELLGTLVDPQPSVEPHPDAKAGHSHAAIANFTD</sequence>
<accession>A0ACB7I3T1</accession>
<evidence type="ECO:0000313" key="2">
    <source>
        <dbReference type="Proteomes" id="UP000091857"/>
    </source>
</evidence>
<keyword evidence="2" id="KW-1185">Reference proteome</keyword>
<gene>
    <name evidence="1" type="ORF">MANES_02G066600v8</name>
</gene>
<organism evidence="1 2">
    <name type="scientific">Manihot esculenta</name>
    <name type="common">Cassava</name>
    <name type="synonym">Jatropha manihot</name>
    <dbReference type="NCBI Taxonomy" id="3983"/>
    <lineage>
        <taxon>Eukaryota</taxon>
        <taxon>Viridiplantae</taxon>
        <taxon>Streptophyta</taxon>
        <taxon>Embryophyta</taxon>
        <taxon>Tracheophyta</taxon>
        <taxon>Spermatophyta</taxon>
        <taxon>Magnoliopsida</taxon>
        <taxon>eudicotyledons</taxon>
        <taxon>Gunneridae</taxon>
        <taxon>Pentapetalae</taxon>
        <taxon>rosids</taxon>
        <taxon>fabids</taxon>
        <taxon>Malpighiales</taxon>
        <taxon>Euphorbiaceae</taxon>
        <taxon>Crotonoideae</taxon>
        <taxon>Manihoteae</taxon>
        <taxon>Manihot</taxon>
    </lineage>
</organism>
<dbReference type="Proteomes" id="UP000091857">
    <property type="component" value="Chromosome 2"/>
</dbReference>
<reference evidence="2" key="1">
    <citation type="journal article" date="2016" name="Nat. Biotechnol.">
        <title>Sequencing wild and cultivated cassava and related species reveals extensive interspecific hybridization and genetic diversity.</title>
        <authorList>
            <person name="Bredeson J.V."/>
            <person name="Lyons J.B."/>
            <person name="Prochnik S.E."/>
            <person name="Wu G.A."/>
            <person name="Ha C.M."/>
            <person name="Edsinger-Gonzales E."/>
            <person name="Grimwood J."/>
            <person name="Schmutz J."/>
            <person name="Rabbi I.Y."/>
            <person name="Egesi C."/>
            <person name="Nauluvula P."/>
            <person name="Lebot V."/>
            <person name="Ndunguru J."/>
            <person name="Mkamilo G."/>
            <person name="Bart R.S."/>
            <person name="Setter T.L."/>
            <person name="Gleadow R.M."/>
            <person name="Kulakow P."/>
            <person name="Ferguson M.E."/>
            <person name="Rounsley S."/>
            <person name="Rokhsar D.S."/>
        </authorList>
    </citation>
    <scope>NUCLEOTIDE SEQUENCE [LARGE SCALE GENOMIC DNA]</scope>
    <source>
        <strain evidence="2">cv. AM560-2</strain>
    </source>
</reference>
<evidence type="ECO:0000313" key="1">
    <source>
        <dbReference type="EMBL" id="KAG8659719.1"/>
    </source>
</evidence>